<keyword evidence="1" id="KW-0812">Transmembrane</keyword>
<organism evidence="2 3">
    <name type="scientific">Mauremys mutica</name>
    <name type="common">yellowpond turtle</name>
    <dbReference type="NCBI Taxonomy" id="74926"/>
    <lineage>
        <taxon>Eukaryota</taxon>
        <taxon>Metazoa</taxon>
        <taxon>Chordata</taxon>
        <taxon>Craniata</taxon>
        <taxon>Vertebrata</taxon>
        <taxon>Euteleostomi</taxon>
        <taxon>Archelosauria</taxon>
        <taxon>Testudinata</taxon>
        <taxon>Testudines</taxon>
        <taxon>Cryptodira</taxon>
        <taxon>Durocryptodira</taxon>
        <taxon>Testudinoidea</taxon>
        <taxon>Geoemydidae</taxon>
        <taxon>Geoemydinae</taxon>
        <taxon>Mauremys</taxon>
    </lineage>
</organism>
<evidence type="ECO:0000313" key="3">
    <source>
        <dbReference type="Proteomes" id="UP000827986"/>
    </source>
</evidence>
<dbReference type="Proteomes" id="UP000827986">
    <property type="component" value="Unassembled WGS sequence"/>
</dbReference>
<feature type="transmembrane region" description="Helical" evidence="1">
    <location>
        <begin position="93"/>
        <end position="112"/>
    </location>
</feature>
<keyword evidence="3" id="KW-1185">Reference proteome</keyword>
<evidence type="ECO:0000313" key="2">
    <source>
        <dbReference type="EMBL" id="KAH1187245.1"/>
    </source>
</evidence>
<dbReference type="EMBL" id="JAHDVG010000463">
    <property type="protein sequence ID" value="KAH1187245.1"/>
    <property type="molecule type" value="Genomic_DNA"/>
</dbReference>
<gene>
    <name evidence="2" type="ORF">KIL84_019994</name>
</gene>
<sequence>MVLSCCLAGECLVPRQEVQFVVKEPLLSEVYRFIAVQGTDVHTIALITIEGEGTQHFLRAGQQLTGLDQKREHLSDTRAPSFTHFILGFPPSIFLTSLKSVYMATIFLIFTFKNWYYKVF</sequence>
<proteinExistence type="predicted"/>
<accession>A0A9D4BB48</accession>
<protein>
    <submittedName>
        <fullName evidence="2">Uncharacterized protein</fullName>
    </submittedName>
</protein>
<keyword evidence="1" id="KW-0472">Membrane</keyword>
<comment type="caution">
    <text evidence="2">The sequence shown here is derived from an EMBL/GenBank/DDBJ whole genome shotgun (WGS) entry which is preliminary data.</text>
</comment>
<reference evidence="2" key="1">
    <citation type="submission" date="2021-09" db="EMBL/GenBank/DDBJ databases">
        <title>The genome of Mauremys mutica provides insights into the evolution of semi-aquatic lifestyle.</title>
        <authorList>
            <person name="Gong S."/>
            <person name="Gao Y."/>
        </authorList>
    </citation>
    <scope>NUCLEOTIDE SEQUENCE</scope>
    <source>
        <strain evidence="2">MM-2020</strain>
        <tissue evidence="2">Muscle</tissue>
    </source>
</reference>
<keyword evidence="1" id="KW-1133">Transmembrane helix</keyword>
<evidence type="ECO:0000256" key="1">
    <source>
        <dbReference type="SAM" id="Phobius"/>
    </source>
</evidence>
<name>A0A9D4BB48_9SAUR</name>
<dbReference type="AlphaFoldDB" id="A0A9D4BB48"/>